<dbReference type="Gene3D" id="2.40.100.10">
    <property type="entry name" value="Cyclophilin-like"/>
    <property type="match status" value="1"/>
</dbReference>
<feature type="transmembrane region" description="Helical" evidence="1">
    <location>
        <begin position="263"/>
        <end position="284"/>
    </location>
</feature>
<keyword evidence="1" id="KW-0812">Transmembrane</keyword>
<name>A0A7S1D247_CYCTE</name>
<accession>A0A7S1D247</accession>
<reference evidence="3" key="1">
    <citation type="submission" date="2021-01" db="EMBL/GenBank/DDBJ databases">
        <authorList>
            <person name="Corre E."/>
            <person name="Pelletier E."/>
            <person name="Niang G."/>
            <person name="Scheremetjew M."/>
            <person name="Finn R."/>
            <person name="Kale V."/>
            <person name="Holt S."/>
            <person name="Cochrane G."/>
            <person name="Meng A."/>
            <person name="Brown T."/>
            <person name="Cohen L."/>
        </authorList>
    </citation>
    <scope>NUCLEOTIDE SEQUENCE</scope>
    <source>
        <strain evidence="3">ECT3854</strain>
    </source>
</reference>
<proteinExistence type="predicted"/>
<gene>
    <name evidence="3" type="ORF">CTEN0397_LOCUS5412</name>
</gene>
<dbReference type="GO" id="GO:0003755">
    <property type="term" value="F:peptidyl-prolyl cis-trans isomerase activity"/>
    <property type="evidence" value="ECO:0007669"/>
    <property type="project" value="InterPro"/>
</dbReference>
<feature type="domain" description="PPIase cyclophilin-type" evidence="2">
    <location>
        <begin position="37"/>
        <end position="185"/>
    </location>
</feature>
<dbReference type="EMBL" id="HBFW01008330">
    <property type="protein sequence ID" value="CAD8934379.1"/>
    <property type="molecule type" value="Transcribed_RNA"/>
</dbReference>
<feature type="transmembrane region" description="Helical" evidence="1">
    <location>
        <begin position="225"/>
        <end position="242"/>
    </location>
</feature>
<dbReference type="SUPFAM" id="SSF50891">
    <property type="entry name" value="Cyclophilin-like"/>
    <property type="match status" value="1"/>
</dbReference>
<sequence length="324" mass="36263">MEHGKGPFVVEFKLKFPTTMGPAVEPNTFGVELASLSEMPHTIFTFLDLVDLQLFDGTAFVAANAMQMEGGSPGHAATDRAIKLYERYAKFGYSRSPLAFNEYSPRFPHEQFTVGFVGSPVAGPGLVINMVNNSETRGLNEHGRPTSPCFGKVIQGFDTLARMQSAPKSADGYRLAKNIEIESVRIVRNRAQAPQQQQQQQHDHSCRFVVLGIVKTITSCQTTQPVIIILLLLLLSSFQNYQNRVWFGPPILRCPKQTRLVRTILNLIWGMMMIYDWSILFYIVCSEENSVSLTIDWTEQKDCILLVQIGNCFFFVVVCVVGGP</sequence>
<keyword evidence="1" id="KW-1133">Transmembrane helix</keyword>
<keyword evidence="1" id="KW-0472">Membrane</keyword>
<protein>
    <recommendedName>
        <fullName evidence="2">PPIase cyclophilin-type domain-containing protein</fullName>
    </recommendedName>
</protein>
<evidence type="ECO:0000256" key="1">
    <source>
        <dbReference type="SAM" id="Phobius"/>
    </source>
</evidence>
<feature type="transmembrane region" description="Helical" evidence="1">
    <location>
        <begin position="304"/>
        <end position="323"/>
    </location>
</feature>
<dbReference type="InterPro" id="IPR029000">
    <property type="entry name" value="Cyclophilin-like_dom_sf"/>
</dbReference>
<organism evidence="3">
    <name type="scientific">Cyclophora tenuis</name>
    <name type="common">Marine diatom</name>
    <dbReference type="NCBI Taxonomy" id="216820"/>
    <lineage>
        <taxon>Eukaryota</taxon>
        <taxon>Sar</taxon>
        <taxon>Stramenopiles</taxon>
        <taxon>Ochrophyta</taxon>
        <taxon>Bacillariophyta</taxon>
        <taxon>Fragilariophyceae</taxon>
        <taxon>Fragilariophycidae</taxon>
        <taxon>Cyclophorales</taxon>
        <taxon>Cyclophoraceae</taxon>
        <taxon>Cyclophora</taxon>
    </lineage>
</organism>
<dbReference type="Pfam" id="PF00160">
    <property type="entry name" value="Pro_isomerase"/>
    <property type="match status" value="1"/>
</dbReference>
<dbReference type="InterPro" id="IPR002130">
    <property type="entry name" value="Cyclophilin-type_PPIase_dom"/>
</dbReference>
<evidence type="ECO:0000259" key="2">
    <source>
        <dbReference type="Pfam" id="PF00160"/>
    </source>
</evidence>
<dbReference type="AlphaFoldDB" id="A0A7S1D247"/>
<evidence type="ECO:0000313" key="3">
    <source>
        <dbReference type="EMBL" id="CAD8934379.1"/>
    </source>
</evidence>